<dbReference type="Proteomes" id="UP000184604">
    <property type="component" value="Chromosome"/>
</dbReference>
<evidence type="ECO:0000313" key="2">
    <source>
        <dbReference type="EMBL" id="APM39253.1"/>
    </source>
</evidence>
<dbReference type="EMBL" id="CP018335">
    <property type="protein sequence ID" value="APM39253.1"/>
    <property type="molecule type" value="Genomic_DNA"/>
</dbReference>
<gene>
    <name evidence="2" type="ORF">BS101_11090</name>
</gene>
<evidence type="ECO:0008006" key="4">
    <source>
        <dbReference type="Google" id="ProtNLM"/>
    </source>
</evidence>
<dbReference type="AlphaFoldDB" id="A0A1L5F8E6"/>
<feature type="chain" id="PRO_5012882637" description="Secreted protein" evidence="1">
    <location>
        <begin position="31"/>
        <end position="103"/>
    </location>
</feature>
<accession>A0A1L5F8E6</accession>
<protein>
    <recommendedName>
        <fullName evidence="4">Secreted protein</fullName>
    </recommendedName>
</protein>
<feature type="signal peptide" evidence="1">
    <location>
        <begin position="1"/>
        <end position="30"/>
    </location>
</feature>
<name>A0A1L5F8E6_CLOKL</name>
<evidence type="ECO:0000313" key="3">
    <source>
        <dbReference type="Proteomes" id="UP000184604"/>
    </source>
</evidence>
<reference evidence="2 3" key="1">
    <citation type="submission" date="2016-12" db="EMBL/GenBank/DDBJ databases">
        <title>Complete genome sequence of Clostridium kluyveri JZZ isolated from the pit mud of a Chinese flavor liquor-making factory.</title>
        <authorList>
            <person name="Wang Y."/>
        </authorList>
    </citation>
    <scope>NUCLEOTIDE SEQUENCE [LARGE SCALE GENOMIC DNA]</scope>
    <source>
        <strain evidence="2 3">JZZ</strain>
    </source>
</reference>
<evidence type="ECO:0000256" key="1">
    <source>
        <dbReference type="SAM" id="SignalP"/>
    </source>
</evidence>
<dbReference type="RefSeq" id="WP_073538886.1">
    <property type="nucleotide sequence ID" value="NZ_CP018335.1"/>
</dbReference>
<sequence>MLRFKHKLLSALILAAPLLLNTGIATSVHASDAKNISLLCQSSCPSTASNNCTDPTNCTDSTNCKDSKNCTTSSNCINVNGVNYDCGNFDYSALSNLGVNCTK</sequence>
<proteinExistence type="predicted"/>
<keyword evidence="1" id="KW-0732">Signal</keyword>
<organism evidence="2 3">
    <name type="scientific">Clostridium kluyveri</name>
    <dbReference type="NCBI Taxonomy" id="1534"/>
    <lineage>
        <taxon>Bacteria</taxon>
        <taxon>Bacillati</taxon>
        <taxon>Bacillota</taxon>
        <taxon>Clostridia</taxon>
        <taxon>Eubacteriales</taxon>
        <taxon>Clostridiaceae</taxon>
        <taxon>Clostridium</taxon>
    </lineage>
</organism>